<name>A0ABV0M501_9HYPH</name>
<proteinExistence type="predicted"/>
<evidence type="ECO:0000313" key="3">
    <source>
        <dbReference type="Proteomes" id="UP001496627"/>
    </source>
</evidence>
<accession>A0ABV0M501</accession>
<dbReference type="EMBL" id="JBEAAL010000015">
    <property type="protein sequence ID" value="MEQ1406959.1"/>
    <property type="molecule type" value="Genomic_DNA"/>
</dbReference>
<sequence length="147" mass="16062">MKQGIGSEEVVAPELVIPLETVCFIIIKAREFDVKEGVSEPDPGSNPTDDNEVAVLQDHPDDPVQEELTSVISDLSYDAQVDLVALMWLGRDGYTASDWADVRQQAADAHNERTAAYLRGNPLLSDHLAAGLDAIGLSCTDYEREHL</sequence>
<gene>
    <name evidence="2" type="ORF">ABK249_18685</name>
</gene>
<dbReference type="InterPro" id="IPR022254">
    <property type="entry name" value="DUF3775"/>
</dbReference>
<dbReference type="Proteomes" id="UP001496627">
    <property type="component" value="Unassembled WGS sequence"/>
</dbReference>
<keyword evidence="3" id="KW-1185">Reference proteome</keyword>
<organism evidence="2 3">
    <name type="scientific">Neorhizobium phenanthreniclasticum</name>
    <dbReference type="NCBI Taxonomy" id="3157917"/>
    <lineage>
        <taxon>Bacteria</taxon>
        <taxon>Pseudomonadati</taxon>
        <taxon>Pseudomonadota</taxon>
        <taxon>Alphaproteobacteria</taxon>
        <taxon>Hyphomicrobiales</taxon>
        <taxon>Rhizobiaceae</taxon>
        <taxon>Rhizobium/Agrobacterium group</taxon>
        <taxon>Neorhizobium</taxon>
    </lineage>
</organism>
<evidence type="ECO:0000313" key="2">
    <source>
        <dbReference type="EMBL" id="MEQ1406959.1"/>
    </source>
</evidence>
<evidence type="ECO:0000256" key="1">
    <source>
        <dbReference type="SAM" id="MobiDB-lite"/>
    </source>
</evidence>
<dbReference type="RefSeq" id="WP_348863620.1">
    <property type="nucleotide sequence ID" value="NZ_JBEAAL010000015.1"/>
</dbReference>
<protein>
    <submittedName>
        <fullName evidence="2">DUF3775 domain-containing protein</fullName>
    </submittedName>
</protein>
<feature type="region of interest" description="Disordered" evidence="1">
    <location>
        <begin position="36"/>
        <end position="55"/>
    </location>
</feature>
<reference evidence="2 3" key="1">
    <citation type="submission" date="2024-05" db="EMBL/GenBank/DDBJ databases">
        <title>Neorhizobium sp. Rsf11, a plant growth promoting and heavy metal resistant PAH-degrader.</title>
        <authorList>
            <person name="Golubev S.N."/>
            <person name="Muratova A.Y."/>
            <person name="Markelova M.I."/>
        </authorList>
    </citation>
    <scope>NUCLEOTIDE SEQUENCE [LARGE SCALE GENOMIC DNA]</scope>
    <source>
        <strain evidence="2 3">Rsf11</strain>
    </source>
</reference>
<dbReference type="Pfam" id="PF12616">
    <property type="entry name" value="DUF3775"/>
    <property type="match status" value="1"/>
</dbReference>
<comment type="caution">
    <text evidence="2">The sequence shown here is derived from an EMBL/GenBank/DDBJ whole genome shotgun (WGS) entry which is preliminary data.</text>
</comment>